<organism evidence="1 2">
    <name type="scientific">Sinanodonta woodiana</name>
    <name type="common">Chinese pond mussel</name>
    <name type="synonym">Anodonta woodiana</name>
    <dbReference type="NCBI Taxonomy" id="1069815"/>
    <lineage>
        <taxon>Eukaryota</taxon>
        <taxon>Metazoa</taxon>
        <taxon>Spiralia</taxon>
        <taxon>Lophotrochozoa</taxon>
        <taxon>Mollusca</taxon>
        <taxon>Bivalvia</taxon>
        <taxon>Autobranchia</taxon>
        <taxon>Heteroconchia</taxon>
        <taxon>Palaeoheterodonta</taxon>
        <taxon>Unionida</taxon>
        <taxon>Unionoidea</taxon>
        <taxon>Unionidae</taxon>
        <taxon>Unioninae</taxon>
        <taxon>Sinanodonta</taxon>
    </lineage>
</organism>
<feature type="non-terminal residue" evidence="1">
    <location>
        <position position="1"/>
    </location>
</feature>
<accession>A0ABD3UGP8</accession>
<reference evidence="1 2" key="1">
    <citation type="submission" date="2024-11" db="EMBL/GenBank/DDBJ databases">
        <title>Chromosome-level genome assembly of the freshwater bivalve Anodonta woodiana.</title>
        <authorList>
            <person name="Chen X."/>
        </authorList>
    </citation>
    <scope>NUCLEOTIDE SEQUENCE [LARGE SCALE GENOMIC DNA]</scope>
    <source>
        <strain evidence="1">MN2024</strain>
        <tissue evidence="1">Gills</tissue>
    </source>
</reference>
<proteinExistence type="predicted"/>
<dbReference type="EMBL" id="JBJQND010000016">
    <property type="protein sequence ID" value="KAL3847308.1"/>
    <property type="molecule type" value="Genomic_DNA"/>
</dbReference>
<dbReference type="AlphaFoldDB" id="A0ABD3UGP8"/>
<sequence>EEDISGKIAGGYPIQESAVNLANSISAPSDYIVSGGITQCNGSNHFTNYFDSLN</sequence>
<name>A0ABD3UGP8_SINWO</name>
<keyword evidence="2" id="KW-1185">Reference proteome</keyword>
<dbReference type="Proteomes" id="UP001634394">
    <property type="component" value="Unassembled WGS sequence"/>
</dbReference>
<evidence type="ECO:0000313" key="1">
    <source>
        <dbReference type="EMBL" id="KAL3847308.1"/>
    </source>
</evidence>
<comment type="caution">
    <text evidence="1">The sequence shown here is derived from an EMBL/GenBank/DDBJ whole genome shotgun (WGS) entry which is preliminary data.</text>
</comment>
<protein>
    <submittedName>
        <fullName evidence="1">Uncharacterized protein</fullName>
    </submittedName>
</protein>
<gene>
    <name evidence="1" type="ORF">ACJMK2_018223</name>
</gene>
<evidence type="ECO:0000313" key="2">
    <source>
        <dbReference type="Proteomes" id="UP001634394"/>
    </source>
</evidence>